<gene>
    <name evidence="25" type="ORF">V9T40_012881</name>
</gene>
<feature type="compositionally biased region" description="Polar residues" evidence="20">
    <location>
        <begin position="1321"/>
        <end position="1331"/>
    </location>
</feature>
<feature type="compositionally biased region" description="Basic and acidic residues" evidence="20">
    <location>
        <begin position="2168"/>
        <end position="2178"/>
    </location>
</feature>
<dbReference type="FunFam" id="3.40.630.30:FF:000001">
    <property type="entry name" value="Histone acetyltransferase"/>
    <property type="match status" value="1"/>
</dbReference>
<evidence type="ECO:0000256" key="2">
    <source>
        <dbReference type="ARBA" id="ARBA00010107"/>
    </source>
</evidence>
<keyword evidence="26" id="KW-1185">Reference proteome</keyword>
<keyword evidence="11" id="KW-0862">Zinc</keyword>
<feature type="region of interest" description="Disordered" evidence="20">
    <location>
        <begin position="2428"/>
        <end position="2552"/>
    </location>
</feature>
<feature type="compositionally biased region" description="Basic and acidic residues" evidence="20">
    <location>
        <begin position="1662"/>
        <end position="1672"/>
    </location>
</feature>
<feature type="compositionally biased region" description="Basic and acidic residues" evidence="20">
    <location>
        <begin position="580"/>
        <end position="594"/>
    </location>
</feature>
<feature type="region of interest" description="Disordered" evidence="20">
    <location>
        <begin position="1157"/>
        <end position="1399"/>
    </location>
</feature>
<dbReference type="Gene3D" id="3.40.630.30">
    <property type="match status" value="1"/>
</dbReference>
<feature type="compositionally biased region" description="Pro residues" evidence="20">
    <location>
        <begin position="1978"/>
        <end position="1988"/>
    </location>
</feature>
<organism evidence="25 26">
    <name type="scientific">Parthenolecanium corni</name>
    <dbReference type="NCBI Taxonomy" id="536013"/>
    <lineage>
        <taxon>Eukaryota</taxon>
        <taxon>Metazoa</taxon>
        <taxon>Ecdysozoa</taxon>
        <taxon>Arthropoda</taxon>
        <taxon>Hexapoda</taxon>
        <taxon>Insecta</taxon>
        <taxon>Pterygota</taxon>
        <taxon>Neoptera</taxon>
        <taxon>Paraneoptera</taxon>
        <taxon>Hemiptera</taxon>
        <taxon>Sternorrhyncha</taxon>
        <taxon>Coccoidea</taxon>
        <taxon>Coccidae</taxon>
        <taxon>Parthenolecanium</taxon>
    </lineage>
</organism>
<dbReference type="InterPro" id="IPR040706">
    <property type="entry name" value="Zf-MYST"/>
</dbReference>
<dbReference type="CDD" id="cd04301">
    <property type="entry name" value="NAT_SF"/>
    <property type="match status" value="1"/>
</dbReference>
<feature type="compositionally biased region" description="Low complexity" evidence="20">
    <location>
        <begin position="1730"/>
        <end position="1742"/>
    </location>
</feature>
<comment type="catalytic activity">
    <reaction evidence="17">
        <text>L-lysyl-[protein] + acetyl-CoA = N(6)-acetyl-L-lysyl-[protein] + CoA + H(+)</text>
        <dbReference type="Rhea" id="RHEA:45948"/>
        <dbReference type="Rhea" id="RHEA-COMP:9752"/>
        <dbReference type="Rhea" id="RHEA-COMP:10731"/>
        <dbReference type="ChEBI" id="CHEBI:15378"/>
        <dbReference type="ChEBI" id="CHEBI:29969"/>
        <dbReference type="ChEBI" id="CHEBI:57287"/>
        <dbReference type="ChEBI" id="CHEBI:57288"/>
        <dbReference type="ChEBI" id="CHEBI:61930"/>
        <dbReference type="EC" id="2.3.1.48"/>
    </reaction>
</comment>
<dbReference type="Proteomes" id="UP001367676">
    <property type="component" value="Unassembled WGS sequence"/>
</dbReference>
<dbReference type="EMBL" id="JBBCAQ010000036">
    <property type="protein sequence ID" value="KAK7576595.1"/>
    <property type="molecule type" value="Genomic_DNA"/>
</dbReference>
<dbReference type="InterPro" id="IPR036388">
    <property type="entry name" value="WH-like_DNA-bd_sf"/>
</dbReference>
<protein>
    <recommendedName>
        <fullName evidence="3">histone acetyltransferase</fullName>
        <ecNumber evidence="3">2.3.1.48</ecNumber>
    </recommendedName>
</protein>
<feature type="compositionally biased region" description="Polar residues" evidence="20">
    <location>
        <begin position="306"/>
        <end position="321"/>
    </location>
</feature>
<feature type="compositionally biased region" description="Low complexity" evidence="20">
    <location>
        <begin position="1765"/>
        <end position="1786"/>
    </location>
</feature>
<evidence type="ECO:0000313" key="25">
    <source>
        <dbReference type="EMBL" id="KAK7576595.1"/>
    </source>
</evidence>
<feature type="active site" description="Proton donor/acceptor" evidence="18">
    <location>
        <position position="1049"/>
    </location>
</feature>
<feature type="compositionally biased region" description="Polar residues" evidence="20">
    <location>
        <begin position="1938"/>
        <end position="1952"/>
    </location>
</feature>
<sequence>MREQSSVSQAVWQDWILEAVRKIRAQKQRPSEERIFGAIRQHHHFSNEEILTQIDKCVSAGIILRVINKGRNSYKDPDRNNARKLTISSDLDLTKAIIKAVREMKNENGSSLKEIEKYLNESRVMKFDTEVDFPTYLRSTVKVAAARGLLIQEGKLYKVPMRKESDRHGRRRKDDKSETTPKKAPMPICSECLGTASNNRNGEPEELSSCSGCGVSIHLSCVTGHHAAEFQSLIQKGNCWYCEECLSCNECGAFKDEAYLLNCLSCERCYHMLCLTPPAEKKPKAPWKCSFCLQNHGKSSNDHNKSGNVAESSKSTLNRSYQLDLKERKKQLKKQRLAARLEHSGRRKSSKVNVGVPESSSEDGNDSSPNSPRSPPGPPVGGFREETISKEKQKFFRLNSFYGIKGRGRERCKAEGRPVRDTSSSSNSSSSDSCSSDVEAPPRRRVVVPINNASPPKTSNVVNTFNGANSSNSKLTASASNCEAMSDKGVNGGPESDAAVEPFSSFGKFGQCITFEDLAKKYQERAVAVSKAPEQLPQCNFSSNWLQKLKSSTDAKCRSSKGDRVGGLLPTRGKHSSKVAVDEKRVANDGRNGDHATAQPSPDSWHNLIKSSSSIPSQQRSNAAATAGQTPPPSADGDRRTEDEELWGFAAAAARKKVAPVLHLVKEGAATCYPSYNVFLSGLWHKNPLKNITNKEATFKSDVVACADADVASKEILEDTDVSTLSEPLPLSLSPSKLVKSAVISKQYEHVRRNMLSSNSPLFYVNQLGDVVPSDKETIRKKLIAEATKTRHFQVCRHLNHLSVQPVSVPPPRPYNLSVLNSMSKLLAADLPSGVTHKDIDVFREAQRKAKSATEATVPETEVDSISPCGSLMEPRCPAGIEFGKWEIKTWYSSPFPQEYARLPKLFICEFCLKYTKSKAVVERHQGKCSWRHPPGTEIYRRDNLSVFEVDGNVNKIYSQTLCLIAKLFLDHKTLYYDVEPFLFYVLTQNDQKGCHLVGYFSKEKHCQQKYNVSCIMTLPQYQRQGFGRFLIDFSYLLSKKEGKPGTPEKPLSDLGQVSYNAYWKSVILEYLSENRSIKEFNFEDISLKTGIMTHDIATALRSLGIVHKPENAENPVIVIDWSLVDTLVNKESSRTKIKIDPECLRWTPLISPIVARQTKEEKPEPEELLKEQKVPEETCKPDSNAVSSDPPAEVVQPAQSETNLRTGRKRKLSITEKPTTKPAEVENGAPALKKRTSSRISMMEEVETKKDSPESVCELPPPTRKRKRVLVVETSPELEKEKVKKVTEDAEKEKGRKTNSVSLLKPSRFSSSVDRESKPETPTVSGSSTRKSNKEVKKLETPLVKDSPLRKTETISVKDVQSKKAETASVKESQSKKPETPLVKDLLTKKQETPLGKDLTSEMLASLIDDGGSGRRSSRRIMQKTVAELAGKERKEAESAEKESETKKTKEKPMKVSDAKGKSKVTIEAKPTTSTPIPAAVTSRSRSRRTVMFDEKNIELLDKKNIEPVEKKIDEPVEEKNVELDDEKKNVDLAEKKNVEPVEKKVESTPPKEQTFSPRTPEKEPIIIIRKKKDSPKTTRKSKLSEAAKKRWMARKERLAQQQEDTSITNDEIDEKSVDATQDPQMPQLCPVSDDVTETNVYNNPPVLTKKPEPEICVEGNAEKVELKSEENAETAAPVATGNEEKPENFRSSCEEMTDNNEGGENKNENTPKEEVTAPSPVPSISNNEFSSPFKSEPSSPVAKMNESDSFNGCDRLVTPHTYSQSSSSQSPSSLPSSRSLISPQPLTPSSTDSHISHEKSPSPNRDKIDLDNSSPKTPTFAAEHESDASCVKDTKSPSSGEKNGEADVSFEKNGTSEVESKNDNTDEKIITKETKNDDVLSETVMPENVVETPPPTNDRHDQADECRQPLTPSVPEEPPASCATDQNPPSPPAQSEPKNGSVEETANSALSDREFSGALPPTPNSNSNSANDVCSDPPPRASPAAPPTTECAVPPPAIDTDAQPKNDEPPRYSESAPATVEDDRSFRKVTSYYGNQGTVPDRSERPNDHVDKYRFDKAREKPVVDSNTKIYNQTNLGGVNNAVAAAFTPFNAVSAPPAPFSTLPPEKAVNLSDCRPYVGLPTTTAQSYANYEMSFQRQFPPDYSEEKYLKNKRLKSTSPVKSSANSRDREFQDRYKNSSSGSNNICEPIRKLHAERDDRYANKEPNVEQKVRKMAQVDEEQQKYKERNRVKSPVAATGAAGSKDRRPNKAPAQATYSVTMDAVNEYAAAKHMEEMKYKRRGDYDEHLMVPVGAANMDLTSQHFAGATHLPKQSLPSPHERSMGVYTPDSTTNSVHSVHGYGHQYDIDSGHLSIESPSSISSNDMNSNLSSNEGMVRPPSGTLSMHEMYMNSTQQATMFALQQLQQTHSMHTLPQLQAAAAAAVAAQSASSHSKSQNSRKNSSGVNHHGHHHHRTKSASAHHQPSGGGPSLNSASANSALHRSTPTAVGNPHSPVGAYNSGSPNSATNNSSTSPMGGHHRSTPPAVNHQSQSRHHQISYAPPHPSHHPVMTQSGFLGVSQMAPVSYQVPVTTVIQHRMTASEPQQRLGSSPCATSASSFYMPPHMQSTAGACATSGSGASGCSAGRLQGAQVAGAGVNPCSLTKLQQLTNGLDMLPPGHCGGAMTPSSPINLTPPPPGASHAGMNTPPVAHQVLQQNYNKLLSNLGAAPGSNAACTTSPSTPSPSAPTSASGGSSSSALSSSSSVSSNRSSSRGAANSHHHHSHHHPSVSNSSSNAAAAAAAAASSRASMSGASVINPMMRYGGGPYGYQMPGQPGASAQTLSYIANGAASFQPQIPVRMGVMNVAAAQNQYGQDPTQNAMYNAYYSNYLR</sequence>
<keyword evidence="6" id="KW-0597">Phosphoprotein</keyword>
<feature type="compositionally biased region" description="Basic and acidic residues" evidence="20">
    <location>
        <begin position="1899"/>
        <end position="1909"/>
    </location>
</feature>
<evidence type="ECO:0000256" key="14">
    <source>
        <dbReference type="ARBA" id="ARBA00022990"/>
    </source>
</evidence>
<dbReference type="PANTHER" id="PTHR10615">
    <property type="entry name" value="HISTONE ACETYLTRANSFERASE"/>
    <property type="match status" value="1"/>
</dbReference>
<feature type="region of interest" description="Disordered" evidence="20">
    <location>
        <begin position="298"/>
        <end position="384"/>
    </location>
</feature>
<keyword evidence="4" id="KW-0678">Repressor</keyword>
<feature type="compositionally biased region" description="Basic residues" evidence="20">
    <location>
        <begin position="1570"/>
        <end position="1583"/>
    </location>
</feature>
<dbReference type="GO" id="GO:0003677">
    <property type="term" value="F:DNA binding"/>
    <property type="evidence" value="ECO:0007669"/>
    <property type="project" value="InterPro"/>
</dbReference>
<feature type="compositionally biased region" description="Low complexity" evidence="20">
    <location>
        <begin position="2712"/>
        <end position="2721"/>
    </location>
</feature>
<evidence type="ECO:0000256" key="13">
    <source>
        <dbReference type="ARBA" id="ARBA00022853"/>
    </source>
</evidence>
<feature type="region of interest" description="Disordered" evidence="20">
    <location>
        <begin position="552"/>
        <end position="642"/>
    </location>
</feature>
<feature type="compositionally biased region" description="Polar residues" evidence="20">
    <location>
        <begin position="451"/>
        <end position="466"/>
    </location>
</feature>
<feature type="compositionally biased region" description="Polar residues" evidence="20">
    <location>
        <begin position="1601"/>
        <end position="1611"/>
    </location>
</feature>
<feature type="compositionally biased region" description="Basic and acidic residues" evidence="20">
    <location>
        <begin position="1431"/>
        <end position="1468"/>
    </location>
</feature>
<feature type="domain" description="MYST-type HAT" evidence="23">
    <location>
        <begin position="873"/>
        <end position="1149"/>
    </location>
</feature>
<dbReference type="GO" id="GO:0010484">
    <property type="term" value="F:histone H3 acetyltransferase activity"/>
    <property type="evidence" value="ECO:0007669"/>
    <property type="project" value="TreeGrafter"/>
</dbReference>
<evidence type="ECO:0000256" key="18">
    <source>
        <dbReference type="PIRSR" id="PIRSR602717-51"/>
    </source>
</evidence>
<evidence type="ECO:0000256" key="7">
    <source>
        <dbReference type="ARBA" id="ARBA00022679"/>
    </source>
</evidence>
<feature type="compositionally biased region" description="Basic residues" evidence="20">
    <location>
        <begin position="2448"/>
        <end position="2457"/>
    </location>
</feature>
<evidence type="ECO:0000259" key="21">
    <source>
        <dbReference type="PROSITE" id="PS50016"/>
    </source>
</evidence>
<dbReference type="SUPFAM" id="SSF57903">
    <property type="entry name" value="FYVE/PHD zinc finger"/>
    <property type="match status" value="1"/>
</dbReference>
<evidence type="ECO:0000256" key="12">
    <source>
        <dbReference type="ARBA" id="ARBA00022843"/>
    </source>
</evidence>
<dbReference type="GO" id="GO:0008270">
    <property type="term" value="F:zinc ion binding"/>
    <property type="evidence" value="ECO:0007669"/>
    <property type="project" value="UniProtKB-KW"/>
</dbReference>
<keyword evidence="14" id="KW-0007">Acetylation</keyword>
<evidence type="ECO:0000256" key="9">
    <source>
        <dbReference type="ARBA" id="ARBA00022737"/>
    </source>
</evidence>
<dbReference type="PROSITE" id="PS50016">
    <property type="entry name" value="ZF_PHD_2"/>
    <property type="match status" value="1"/>
</dbReference>
<dbReference type="InterPro" id="IPR019787">
    <property type="entry name" value="Znf_PHD-finger"/>
</dbReference>
<evidence type="ECO:0000256" key="6">
    <source>
        <dbReference type="ARBA" id="ARBA00022553"/>
    </source>
</evidence>
<feature type="compositionally biased region" description="Low complexity" evidence="20">
    <location>
        <begin position="2727"/>
        <end position="2758"/>
    </location>
</feature>
<evidence type="ECO:0000256" key="10">
    <source>
        <dbReference type="ARBA" id="ARBA00022771"/>
    </source>
</evidence>
<evidence type="ECO:0000256" key="17">
    <source>
        <dbReference type="ARBA" id="ARBA00048017"/>
    </source>
</evidence>
<feature type="region of interest" description="Disordered" evidence="20">
    <location>
        <begin position="2152"/>
        <end position="2256"/>
    </location>
</feature>
<dbReference type="Gene3D" id="1.10.10.10">
    <property type="entry name" value="Winged helix-like DNA-binding domain superfamily/Winged helix DNA-binding domain"/>
    <property type="match status" value="2"/>
</dbReference>
<evidence type="ECO:0000256" key="16">
    <source>
        <dbReference type="ARBA" id="ARBA00023242"/>
    </source>
</evidence>
<evidence type="ECO:0000259" key="23">
    <source>
        <dbReference type="PROSITE" id="PS51726"/>
    </source>
</evidence>
<feature type="region of interest" description="Disordered" evidence="20">
    <location>
        <begin position="2662"/>
        <end position="2687"/>
    </location>
</feature>
<feature type="domain" description="PHD-type" evidence="21">
    <location>
        <begin position="242"/>
        <end position="295"/>
    </location>
</feature>
<evidence type="ECO:0000256" key="5">
    <source>
        <dbReference type="ARBA" id="ARBA00022499"/>
    </source>
</evidence>
<dbReference type="PROSITE" id="PS51726">
    <property type="entry name" value="MYST_HAT"/>
    <property type="match status" value="1"/>
</dbReference>
<dbReference type="FunFam" id="3.30.60.60:FF:000001">
    <property type="entry name" value="Histone acetyltransferase"/>
    <property type="match status" value="1"/>
</dbReference>
<dbReference type="GO" id="GO:0006334">
    <property type="term" value="P:nucleosome assembly"/>
    <property type="evidence" value="ECO:0007669"/>
    <property type="project" value="InterPro"/>
</dbReference>
<evidence type="ECO:0000256" key="15">
    <source>
        <dbReference type="ARBA" id="ARBA00023159"/>
    </source>
</evidence>
<dbReference type="SMART" id="SM00249">
    <property type="entry name" value="PHD"/>
    <property type="match status" value="2"/>
</dbReference>
<dbReference type="GO" id="GO:0005634">
    <property type="term" value="C:nucleus"/>
    <property type="evidence" value="ECO:0007669"/>
    <property type="project" value="UniProtKB-SubCell"/>
</dbReference>
<feature type="compositionally biased region" description="Basic and acidic residues" evidence="20">
    <location>
        <begin position="1584"/>
        <end position="1600"/>
    </location>
</feature>
<dbReference type="Gene3D" id="3.30.40.10">
    <property type="entry name" value="Zinc/RING finger domain, C3HC4 (zinc finger)"/>
    <property type="match status" value="1"/>
</dbReference>
<evidence type="ECO:0000256" key="11">
    <source>
        <dbReference type="ARBA" id="ARBA00022833"/>
    </source>
</evidence>
<dbReference type="SUPFAM" id="SSF46785">
    <property type="entry name" value="Winged helix' DNA-binding domain"/>
    <property type="match status" value="1"/>
</dbReference>
<dbReference type="PROSITE" id="PS51504">
    <property type="entry name" value="H15"/>
    <property type="match status" value="1"/>
</dbReference>
<keyword evidence="12" id="KW-0832">Ubl conjugation</keyword>
<keyword evidence="7" id="KW-0808">Transferase</keyword>
<feature type="domain" description="SAMD1-like winged helix (WH)" evidence="24">
    <location>
        <begin position="4"/>
        <end position="80"/>
    </location>
</feature>
<feature type="compositionally biased region" description="Low complexity" evidence="20">
    <location>
        <begin position="2500"/>
        <end position="2515"/>
    </location>
</feature>
<proteinExistence type="inferred from homology"/>
<dbReference type="InterPro" id="IPR050603">
    <property type="entry name" value="MYST_HAT"/>
</dbReference>
<feature type="region of interest" description="Disordered" evidence="20">
    <location>
        <begin position="161"/>
        <end position="183"/>
    </location>
</feature>
<evidence type="ECO:0000256" key="1">
    <source>
        <dbReference type="ARBA" id="ARBA00004123"/>
    </source>
</evidence>
<comment type="similarity">
    <text evidence="2">Belongs to the MYST (SAS/MOZ) family.</text>
</comment>
<feature type="compositionally biased region" description="Low complexity" evidence="20">
    <location>
        <begin position="2471"/>
        <end position="2481"/>
    </location>
</feature>
<dbReference type="GO" id="GO:0070776">
    <property type="term" value="C:MOZ/MORF histone acetyltransferase complex"/>
    <property type="evidence" value="ECO:0007669"/>
    <property type="project" value="TreeGrafter"/>
</dbReference>
<feature type="compositionally biased region" description="Basic residues" evidence="20">
    <location>
        <begin position="2759"/>
        <end position="2768"/>
    </location>
</feature>
<feature type="compositionally biased region" description="Basic and acidic residues" evidence="20">
    <location>
        <begin position="1278"/>
        <end position="1297"/>
    </location>
</feature>
<evidence type="ECO:0000256" key="8">
    <source>
        <dbReference type="ARBA" id="ARBA00022723"/>
    </source>
</evidence>
<feature type="compositionally biased region" description="Polar residues" evidence="20">
    <location>
        <begin position="1299"/>
        <end position="1313"/>
    </location>
</feature>
<keyword evidence="8" id="KW-0479">Metal-binding</keyword>
<keyword evidence="9" id="KW-0677">Repeat</keyword>
<feature type="compositionally biased region" description="Basic and acidic residues" evidence="20">
    <location>
        <begin position="1518"/>
        <end position="1548"/>
    </location>
</feature>
<dbReference type="PANTHER" id="PTHR10615:SF217">
    <property type="entry name" value="HISTONE ACETYLTRANSFERASE"/>
    <property type="match status" value="1"/>
</dbReference>
<feature type="compositionally biased region" description="Basic and acidic residues" evidence="20">
    <location>
        <begin position="2222"/>
        <end position="2231"/>
    </location>
</feature>
<reference evidence="25 26" key="1">
    <citation type="submission" date="2024-03" db="EMBL/GenBank/DDBJ databases">
        <title>Adaptation during the transition from Ophiocordyceps entomopathogen to insect associate is accompanied by gene loss and intensified selection.</title>
        <authorList>
            <person name="Ward C.M."/>
            <person name="Onetto C.A."/>
            <person name="Borneman A.R."/>
        </authorList>
    </citation>
    <scope>NUCLEOTIDE SEQUENCE [LARGE SCALE GENOMIC DNA]</scope>
    <source>
        <strain evidence="25">AWRI1</strain>
        <tissue evidence="25">Single Adult Female</tissue>
    </source>
</reference>
<name>A0AAN9TAE1_9HEMI</name>
<evidence type="ECO:0000256" key="19">
    <source>
        <dbReference type="PROSITE-ProRule" id="PRU00146"/>
    </source>
</evidence>
<evidence type="ECO:0000256" key="4">
    <source>
        <dbReference type="ARBA" id="ARBA00022491"/>
    </source>
</evidence>
<keyword evidence="5" id="KW-1017">Isopeptide bond</keyword>
<feature type="region of interest" description="Disordered" evidence="20">
    <location>
        <begin position="1518"/>
        <end position="2051"/>
    </location>
</feature>
<dbReference type="Pfam" id="PF01853">
    <property type="entry name" value="MOZ_SAS"/>
    <property type="match status" value="1"/>
</dbReference>
<feature type="compositionally biased region" description="Basic and acidic residues" evidence="20">
    <location>
        <begin position="2190"/>
        <end position="2213"/>
    </location>
</feature>
<dbReference type="InterPro" id="IPR016181">
    <property type="entry name" value="Acyl_CoA_acyltransferase"/>
</dbReference>
<feature type="compositionally biased region" description="Basic and acidic residues" evidence="20">
    <location>
        <begin position="1796"/>
        <end position="1812"/>
    </location>
</feature>
<dbReference type="InterPro" id="IPR048589">
    <property type="entry name" value="SAMD1-like_WH"/>
</dbReference>
<feature type="region of interest" description="Disordered" evidence="20">
    <location>
        <begin position="1429"/>
        <end position="1489"/>
    </location>
</feature>
<feature type="region of interest" description="Disordered" evidence="20">
    <location>
        <begin position="408"/>
        <end position="466"/>
    </location>
</feature>
<feature type="compositionally biased region" description="Basic and acidic residues" evidence="20">
    <location>
        <begin position="1158"/>
        <end position="1181"/>
    </location>
</feature>
<dbReference type="InterPro" id="IPR005818">
    <property type="entry name" value="Histone_H1/H5_H15"/>
</dbReference>
<dbReference type="PROSITE" id="PS52014">
    <property type="entry name" value="SAMD1_WH"/>
    <property type="match status" value="1"/>
</dbReference>
<feature type="compositionally biased region" description="Basic and acidic residues" evidence="20">
    <location>
        <begin position="552"/>
        <end position="564"/>
    </location>
</feature>
<accession>A0AAN9TAE1</accession>
<dbReference type="InterPro" id="IPR036390">
    <property type="entry name" value="WH_DNA-bd_sf"/>
</dbReference>
<dbReference type="Pfam" id="PF17772">
    <property type="entry name" value="zf-MYST"/>
    <property type="match status" value="1"/>
</dbReference>
<dbReference type="InterPro" id="IPR001965">
    <property type="entry name" value="Znf_PHD"/>
</dbReference>
<comment type="subcellular location">
    <subcellularLocation>
        <location evidence="1">Nucleus</location>
    </subcellularLocation>
</comment>
<feature type="region of interest" description="Disordered" evidence="20">
    <location>
        <begin position="2711"/>
        <end position="2777"/>
    </location>
</feature>
<feature type="compositionally biased region" description="Basic residues" evidence="20">
    <location>
        <begin position="328"/>
        <end position="337"/>
    </location>
</feature>
<dbReference type="Pfam" id="PF21524">
    <property type="entry name" value="SAMD1_WH"/>
    <property type="match status" value="1"/>
</dbReference>
<dbReference type="SUPFAM" id="SSF55729">
    <property type="entry name" value="Acyl-CoA N-acyltransferases (Nat)"/>
    <property type="match status" value="1"/>
</dbReference>
<feature type="compositionally biased region" description="Basic and acidic residues" evidence="20">
    <location>
        <begin position="161"/>
        <end position="181"/>
    </location>
</feature>
<dbReference type="GO" id="GO:0003712">
    <property type="term" value="F:transcription coregulator activity"/>
    <property type="evidence" value="ECO:0007669"/>
    <property type="project" value="TreeGrafter"/>
</dbReference>
<feature type="compositionally biased region" description="Basic and acidic residues" evidence="20">
    <location>
        <begin position="2004"/>
        <end position="2013"/>
    </location>
</feature>
<keyword evidence="10 19" id="KW-0863">Zinc-finger</keyword>
<keyword evidence="15" id="KW-0010">Activator</keyword>
<evidence type="ECO:0000313" key="26">
    <source>
        <dbReference type="Proteomes" id="UP001367676"/>
    </source>
</evidence>
<dbReference type="GO" id="GO:0000786">
    <property type="term" value="C:nucleosome"/>
    <property type="evidence" value="ECO:0007669"/>
    <property type="project" value="InterPro"/>
</dbReference>
<dbReference type="InterPro" id="IPR011011">
    <property type="entry name" value="Znf_FYVE_PHD"/>
</dbReference>
<feature type="compositionally biased region" description="Low complexity" evidence="20">
    <location>
        <begin position="423"/>
        <end position="436"/>
    </location>
</feature>
<feature type="compositionally biased region" description="Low complexity" evidence="20">
    <location>
        <begin position="611"/>
        <end position="621"/>
    </location>
</feature>
<feature type="compositionally biased region" description="Basic and acidic residues" evidence="20">
    <location>
        <begin position="1705"/>
        <end position="1717"/>
    </location>
</feature>
<evidence type="ECO:0000259" key="24">
    <source>
        <dbReference type="PROSITE" id="PS52014"/>
    </source>
</evidence>
<dbReference type="InterPro" id="IPR013083">
    <property type="entry name" value="Znf_RING/FYVE/PHD"/>
</dbReference>
<dbReference type="GO" id="GO:0006357">
    <property type="term" value="P:regulation of transcription by RNA polymerase II"/>
    <property type="evidence" value="ECO:0007669"/>
    <property type="project" value="TreeGrafter"/>
</dbReference>
<feature type="compositionally biased region" description="Low complexity" evidence="20">
    <location>
        <begin position="2428"/>
        <end position="2444"/>
    </location>
</feature>
<feature type="domain" description="H15" evidence="22">
    <location>
        <begin position="86"/>
        <end position="161"/>
    </location>
</feature>
<dbReference type="GO" id="GO:0003682">
    <property type="term" value="F:chromatin binding"/>
    <property type="evidence" value="ECO:0007669"/>
    <property type="project" value="TreeGrafter"/>
</dbReference>
<feature type="compositionally biased region" description="Basic and acidic residues" evidence="20">
    <location>
        <begin position="1860"/>
        <end position="1880"/>
    </location>
</feature>
<comment type="caution">
    <text evidence="25">The sequence shown here is derived from an EMBL/GenBank/DDBJ whole genome shotgun (WGS) entry which is preliminary data.</text>
</comment>
<evidence type="ECO:0000256" key="20">
    <source>
        <dbReference type="SAM" id="MobiDB-lite"/>
    </source>
</evidence>
<feature type="compositionally biased region" description="Polar residues" evidence="20">
    <location>
        <begin position="2158"/>
        <end position="2167"/>
    </location>
</feature>
<evidence type="ECO:0000256" key="3">
    <source>
        <dbReference type="ARBA" id="ARBA00013184"/>
    </source>
</evidence>
<evidence type="ECO:0000259" key="22">
    <source>
        <dbReference type="PROSITE" id="PS51504"/>
    </source>
</evidence>
<dbReference type="Gene3D" id="3.30.60.60">
    <property type="entry name" value="N-acetyl transferase-like"/>
    <property type="match status" value="1"/>
</dbReference>
<feature type="compositionally biased region" description="Basic and acidic residues" evidence="20">
    <location>
        <begin position="408"/>
        <end position="420"/>
    </location>
</feature>
<keyword evidence="13" id="KW-0156">Chromatin regulator</keyword>
<dbReference type="EC" id="2.3.1.48" evidence="3"/>
<feature type="compositionally biased region" description="Basic and acidic residues" evidence="20">
    <location>
        <begin position="1824"/>
        <end position="1837"/>
    </location>
</feature>
<dbReference type="InterPro" id="IPR002717">
    <property type="entry name" value="HAT_MYST-type"/>
</dbReference>
<keyword evidence="16" id="KW-0539">Nucleus</keyword>
<dbReference type="GO" id="GO:0040029">
    <property type="term" value="P:epigenetic regulation of gene expression"/>
    <property type="evidence" value="ECO:0007669"/>
    <property type="project" value="UniProtKB-ARBA"/>
</dbReference>